<evidence type="ECO:0000313" key="2">
    <source>
        <dbReference type="Proteomes" id="UP000294593"/>
    </source>
</evidence>
<dbReference type="Proteomes" id="UP000294593">
    <property type="component" value="Unassembled WGS sequence"/>
</dbReference>
<sequence>MQRQRFEYSTSYFPLAYEAVREGMLFFKGPPMPTNPLTADFVQASQYQDHMQAMGAEGWELVGVQPALRATVVPAKKAEGQIVSYPTTSGYFFFWKRIVLAREEH</sequence>
<dbReference type="AlphaFoldDB" id="A0A4V3CWA9"/>
<protein>
    <recommendedName>
        <fullName evidence="3">DUF4177 domain-containing protein</fullName>
    </recommendedName>
</protein>
<gene>
    <name evidence="1" type="ORF">EV672_1025</name>
</gene>
<accession>A0A4V3CWA9</accession>
<dbReference type="EMBL" id="SNXW01000002">
    <property type="protein sequence ID" value="TDP85658.1"/>
    <property type="molecule type" value="Genomic_DNA"/>
</dbReference>
<name>A0A4V3CWA9_9BURK</name>
<comment type="caution">
    <text evidence="1">The sequence shown here is derived from an EMBL/GenBank/DDBJ whole genome shotgun (WGS) entry which is preliminary data.</text>
</comment>
<organism evidence="1 2">
    <name type="scientific">Aquabacterium commune</name>
    <dbReference type="NCBI Taxonomy" id="70586"/>
    <lineage>
        <taxon>Bacteria</taxon>
        <taxon>Pseudomonadati</taxon>
        <taxon>Pseudomonadota</taxon>
        <taxon>Betaproteobacteria</taxon>
        <taxon>Burkholderiales</taxon>
        <taxon>Aquabacterium</taxon>
    </lineage>
</organism>
<keyword evidence="2" id="KW-1185">Reference proteome</keyword>
<evidence type="ECO:0008006" key="3">
    <source>
        <dbReference type="Google" id="ProtNLM"/>
    </source>
</evidence>
<reference evidence="1 2" key="1">
    <citation type="submission" date="2019-03" db="EMBL/GenBank/DDBJ databases">
        <title>Genomic Encyclopedia of Type Strains, Phase IV (KMG-IV): sequencing the most valuable type-strain genomes for metagenomic binning, comparative biology and taxonomic classification.</title>
        <authorList>
            <person name="Goeker M."/>
        </authorList>
    </citation>
    <scope>NUCLEOTIDE SEQUENCE [LARGE SCALE GENOMIC DNA]</scope>
    <source>
        <strain evidence="1 2">DSM 11901</strain>
    </source>
</reference>
<evidence type="ECO:0000313" key="1">
    <source>
        <dbReference type="EMBL" id="TDP85658.1"/>
    </source>
</evidence>
<proteinExistence type="predicted"/>